<dbReference type="RefSeq" id="WP_189051391.1">
    <property type="nucleotide sequence ID" value="NZ_BMJQ01000018.1"/>
</dbReference>
<organism evidence="1 2">
    <name type="scientific">Aliidongia dinghuensis</name>
    <dbReference type="NCBI Taxonomy" id="1867774"/>
    <lineage>
        <taxon>Bacteria</taxon>
        <taxon>Pseudomonadati</taxon>
        <taxon>Pseudomonadota</taxon>
        <taxon>Alphaproteobacteria</taxon>
        <taxon>Rhodospirillales</taxon>
        <taxon>Dongiaceae</taxon>
        <taxon>Aliidongia</taxon>
    </lineage>
</organism>
<dbReference type="Proteomes" id="UP000646365">
    <property type="component" value="Unassembled WGS sequence"/>
</dbReference>
<sequence length="215" mass="22159">MVDQALYPAIRAAIKQNELGNASPYCLSYARLGQSGASFGIFQGDTNVNPRARATLSDVLNAAGIDDTKAAAILAAVSRPLPAGNPLSPDDTTLVNDALASDLGQPLVDAMDNGLMQTVLTGIDSCVAASGQRPIDPAAQLYMALWINMTGAPTTLCKWLGGDEIAGLAPPAGDAVGTEDISAYLQASAYFRQNPRNFAHLQASVEAGAAELPAS</sequence>
<reference evidence="1" key="2">
    <citation type="submission" date="2020-09" db="EMBL/GenBank/DDBJ databases">
        <authorList>
            <person name="Sun Q."/>
            <person name="Zhou Y."/>
        </authorList>
    </citation>
    <scope>NUCLEOTIDE SEQUENCE</scope>
    <source>
        <strain evidence="1">CGMCC 1.15725</strain>
    </source>
</reference>
<reference evidence="1" key="1">
    <citation type="journal article" date="2014" name="Int. J. Syst. Evol. Microbiol.">
        <title>Complete genome sequence of Corynebacterium casei LMG S-19264T (=DSM 44701T), isolated from a smear-ripened cheese.</title>
        <authorList>
            <consortium name="US DOE Joint Genome Institute (JGI-PGF)"/>
            <person name="Walter F."/>
            <person name="Albersmeier A."/>
            <person name="Kalinowski J."/>
            <person name="Ruckert C."/>
        </authorList>
    </citation>
    <scope>NUCLEOTIDE SEQUENCE</scope>
    <source>
        <strain evidence="1">CGMCC 1.15725</strain>
    </source>
</reference>
<name>A0A8J2YZ60_9PROT</name>
<accession>A0A8J2YZ60</accession>
<proteinExistence type="predicted"/>
<keyword evidence="2" id="KW-1185">Reference proteome</keyword>
<dbReference type="AlphaFoldDB" id="A0A8J2YZ60"/>
<comment type="caution">
    <text evidence="1">The sequence shown here is derived from an EMBL/GenBank/DDBJ whole genome shotgun (WGS) entry which is preliminary data.</text>
</comment>
<evidence type="ECO:0000313" key="1">
    <source>
        <dbReference type="EMBL" id="GGF41629.1"/>
    </source>
</evidence>
<dbReference type="EMBL" id="BMJQ01000018">
    <property type="protein sequence ID" value="GGF41629.1"/>
    <property type="molecule type" value="Genomic_DNA"/>
</dbReference>
<gene>
    <name evidence="1" type="ORF">GCM10011611_55080</name>
</gene>
<evidence type="ECO:0000313" key="2">
    <source>
        <dbReference type="Proteomes" id="UP000646365"/>
    </source>
</evidence>
<protein>
    <submittedName>
        <fullName evidence="1">Uncharacterized protein</fullName>
    </submittedName>
</protein>